<comment type="subcellular location">
    <subcellularLocation>
        <location evidence="1">Nucleus</location>
    </subcellularLocation>
</comment>
<evidence type="ECO:0000256" key="4">
    <source>
        <dbReference type="ARBA" id="ARBA00022763"/>
    </source>
</evidence>
<comment type="similarity">
    <text evidence="2">Belongs to the replication factor A protein 2 family.</text>
</comment>
<dbReference type="GO" id="GO:0003697">
    <property type="term" value="F:single-stranded DNA binding"/>
    <property type="evidence" value="ECO:0007669"/>
    <property type="project" value="TreeGrafter"/>
</dbReference>
<dbReference type="GO" id="GO:0000781">
    <property type="term" value="C:chromosome, telomeric region"/>
    <property type="evidence" value="ECO:0007669"/>
    <property type="project" value="TreeGrafter"/>
</dbReference>
<feature type="compositionally biased region" description="Gly residues" evidence="8">
    <location>
        <begin position="180"/>
        <end position="189"/>
    </location>
</feature>
<dbReference type="PANTHER" id="PTHR13989:SF16">
    <property type="entry name" value="REPLICATION PROTEIN A2"/>
    <property type="match status" value="1"/>
</dbReference>
<dbReference type="GO" id="GO:0035861">
    <property type="term" value="C:site of double-strand break"/>
    <property type="evidence" value="ECO:0007669"/>
    <property type="project" value="TreeGrafter"/>
</dbReference>
<feature type="compositionally biased region" description="Gly residues" evidence="8">
    <location>
        <begin position="17"/>
        <end position="28"/>
    </location>
</feature>
<keyword evidence="5" id="KW-0238">DNA-binding</keyword>
<comment type="caution">
    <text evidence="11">The sequence shown here is derived from an EMBL/GenBank/DDBJ whole genome shotgun (WGS) entry which is preliminary data.</text>
</comment>
<dbReference type="InterPro" id="IPR036388">
    <property type="entry name" value="WH-like_DNA-bd_sf"/>
</dbReference>
<dbReference type="Gene3D" id="2.40.50.140">
    <property type="entry name" value="Nucleic acid-binding proteins"/>
    <property type="match status" value="1"/>
</dbReference>
<feature type="region of interest" description="Disordered" evidence="8">
    <location>
        <begin position="180"/>
        <end position="212"/>
    </location>
</feature>
<keyword evidence="12" id="KW-1185">Reference proteome</keyword>
<dbReference type="CDD" id="cd04478">
    <property type="entry name" value="RPA2_DBD_D"/>
    <property type="match status" value="1"/>
</dbReference>
<dbReference type="GO" id="GO:0000724">
    <property type="term" value="P:double-strand break repair via homologous recombination"/>
    <property type="evidence" value="ECO:0007669"/>
    <property type="project" value="TreeGrafter"/>
</dbReference>
<keyword evidence="6" id="KW-0234">DNA repair</keyword>
<dbReference type="InterPro" id="IPR014646">
    <property type="entry name" value="Rfa2/RPA32"/>
</dbReference>
<dbReference type="GO" id="GO:0005662">
    <property type="term" value="C:DNA replication factor A complex"/>
    <property type="evidence" value="ECO:0007669"/>
    <property type="project" value="TreeGrafter"/>
</dbReference>
<evidence type="ECO:0000256" key="2">
    <source>
        <dbReference type="ARBA" id="ARBA00007815"/>
    </source>
</evidence>
<evidence type="ECO:0000256" key="6">
    <source>
        <dbReference type="ARBA" id="ARBA00023204"/>
    </source>
</evidence>
<dbReference type="GO" id="GO:0006289">
    <property type="term" value="P:nucleotide-excision repair"/>
    <property type="evidence" value="ECO:0007669"/>
    <property type="project" value="TreeGrafter"/>
</dbReference>
<dbReference type="InterPro" id="IPR004365">
    <property type="entry name" value="NA-bd_OB_tRNA"/>
</dbReference>
<dbReference type="EMBL" id="ML978133">
    <property type="protein sequence ID" value="KAF2094905.1"/>
    <property type="molecule type" value="Genomic_DNA"/>
</dbReference>
<keyword evidence="4" id="KW-0227">DNA damage</keyword>
<gene>
    <name evidence="11" type="ORF">NA57DRAFT_60309</name>
</gene>
<feature type="domain" description="OB" evidence="9">
    <location>
        <begin position="74"/>
        <end position="151"/>
    </location>
</feature>
<dbReference type="InterPro" id="IPR040260">
    <property type="entry name" value="RFA2-like"/>
</dbReference>
<keyword evidence="7" id="KW-0539">Nucleus</keyword>
<dbReference type="InterPro" id="IPR012340">
    <property type="entry name" value="NA-bd_OB-fold"/>
</dbReference>
<reference evidence="11" key="1">
    <citation type="journal article" date="2020" name="Stud. Mycol.">
        <title>101 Dothideomycetes genomes: a test case for predicting lifestyles and emergence of pathogens.</title>
        <authorList>
            <person name="Haridas S."/>
            <person name="Albert R."/>
            <person name="Binder M."/>
            <person name="Bloem J."/>
            <person name="Labutti K."/>
            <person name="Salamov A."/>
            <person name="Andreopoulos B."/>
            <person name="Baker S."/>
            <person name="Barry K."/>
            <person name="Bills G."/>
            <person name="Bluhm B."/>
            <person name="Cannon C."/>
            <person name="Castanera R."/>
            <person name="Culley D."/>
            <person name="Daum C."/>
            <person name="Ezra D."/>
            <person name="Gonzalez J."/>
            <person name="Henrissat B."/>
            <person name="Kuo A."/>
            <person name="Liang C."/>
            <person name="Lipzen A."/>
            <person name="Lutzoni F."/>
            <person name="Magnuson J."/>
            <person name="Mondo S."/>
            <person name="Nolan M."/>
            <person name="Ohm R."/>
            <person name="Pangilinan J."/>
            <person name="Park H.-J."/>
            <person name="Ramirez L."/>
            <person name="Alfaro M."/>
            <person name="Sun H."/>
            <person name="Tritt A."/>
            <person name="Yoshinaga Y."/>
            <person name="Zwiers L.-H."/>
            <person name="Turgeon B."/>
            <person name="Goodwin S."/>
            <person name="Spatafora J."/>
            <person name="Crous P."/>
            <person name="Grigoriev I."/>
        </authorList>
    </citation>
    <scope>NUCLEOTIDE SEQUENCE</scope>
    <source>
        <strain evidence="11">CBS 133067</strain>
    </source>
</reference>
<dbReference type="SUPFAM" id="SSF50249">
    <property type="entry name" value="Nucleic acid-binding proteins"/>
    <property type="match status" value="1"/>
</dbReference>
<dbReference type="PIRSF" id="PIRSF036949">
    <property type="entry name" value="RPA32"/>
    <property type="match status" value="1"/>
</dbReference>
<evidence type="ECO:0000259" key="10">
    <source>
        <dbReference type="Pfam" id="PF08784"/>
    </source>
</evidence>
<dbReference type="SUPFAM" id="SSF46785">
    <property type="entry name" value="Winged helix' DNA-binding domain"/>
    <property type="match status" value="1"/>
</dbReference>
<feature type="domain" description="Replication protein A C-terminal" evidence="10">
    <location>
        <begin position="169"/>
        <end position="269"/>
    </location>
</feature>
<evidence type="ECO:0000256" key="5">
    <source>
        <dbReference type="ARBA" id="ARBA00023125"/>
    </source>
</evidence>
<dbReference type="Pfam" id="PF08784">
    <property type="entry name" value="RPA_C"/>
    <property type="match status" value="1"/>
</dbReference>
<proteinExistence type="inferred from homology"/>
<accession>A0A9P4I8Z2</accession>
<name>A0A9P4I8Z2_9PEZI</name>
<keyword evidence="3" id="KW-0235">DNA replication</keyword>
<evidence type="ECO:0000256" key="8">
    <source>
        <dbReference type="SAM" id="MobiDB-lite"/>
    </source>
</evidence>
<evidence type="ECO:0000256" key="3">
    <source>
        <dbReference type="ARBA" id="ARBA00022705"/>
    </source>
</evidence>
<organism evidence="11 12">
    <name type="scientific">Rhizodiscina lignyota</name>
    <dbReference type="NCBI Taxonomy" id="1504668"/>
    <lineage>
        <taxon>Eukaryota</taxon>
        <taxon>Fungi</taxon>
        <taxon>Dikarya</taxon>
        <taxon>Ascomycota</taxon>
        <taxon>Pezizomycotina</taxon>
        <taxon>Dothideomycetes</taxon>
        <taxon>Pleosporomycetidae</taxon>
        <taxon>Aulographales</taxon>
        <taxon>Rhizodiscinaceae</taxon>
        <taxon>Rhizodiscina</taxon>
    </lineage>
</organism>
<protein>
    <submittedName>
        <fullName evidence="11">Replication protein A, subunit RPA32</fullName>
    </submittedName>
</protein>
<dbReference type="Proteomes" id="UP000799772">
    <property type="component" value="Unassembled WGS sequence"/>
</dbReference>
<dbReference type="OrthoDB" id="25571at2759"/>
<evidence type="ECO:0000256" key="1">
    <source>
        <dbReference type="ARBA" id="ARBA00004123"/>
    </source>
</evidence>
<feature type="region of interest" description="Disordered" evidence="8">
    <location>
        <begin position="16"/>
        <end position="42"/>
    </location>
</feature>
<evidence type="ECO:0000256" key="7">
    <source>
        <dbReference type="ARBA" id="ARBA00023242"/>
    </source>
</evidence>
<dbReference type="InterPro" id="IPR014892">
    <property type="entry name" value="RPA_C"/>
</dbReference>
<dbReference type="FunFam" id="2.40.50.140:FF:000184">
    <property type="entry name" value="replication protein A 32 kDa subunit A-like"/>
    <property type="match status" value="1"/>
</dbReference>
<evidence type="ECO:0000259" key="9">
    <source>
        <dbReference type="Pfam" id="PF01336"/>
    </source>
</evidence>
<evidence type="ECO:0000313" key="11">
    <source>
        <dbReference type="EMBL" id="KAF2094905.1"/>
    </source>
</evidence>
<dbReference type="PANTHER" id="PTHR13989">
    <property type="entry name" value="REPLICATION PROTEIN A-RELATED"/>
    <property type="match status" value="1"/>
</dbReference>
<dbReference type="Pfam" id="PF01336">
    <property type="entry name" value="tRNA_anti-codon"/>
    <property type="match status" value="1"/>
</dbReference>
<dbReference type="GO" id="GO:0006260">
    <property type="term" value="P:DNA replication"/>
    <property type="evidence" value="ECO:0007669"/>
    <property type="project" value="UniProtKB-KW"/>
</dbReference>
<evidence type="ECO:0000313" key="12">
    <source>
        <dbReference type="Proteomes" id="UP000799772"/>
    </source>
</evidence>
<dbReference type="Gene3D" id="1.10.10.10">
    <property type="entry name" value="Winged helix-like DNA-binding domain superfamily/Winged helix DNA-binding domain"/>
    <property type="match status" value="1"/>
</dbReference>
<dbReference type="InterPro" id="IPR036390">
    <property type="entry name" value="WH_DNA-bd_sf"/>
</dbReference>
<dbReference type="AlphaFoldDB" id="A0A9P4I8Z2"/>
<sequence>MSYNNYDNQYSTTSYGAQGGAGGGGFMGGSQTSPSGEKNYTKDSLRPVTIKQLMEAEQISDQDFKSDGAEITQVTIVGQIRNVAQQTTNVTYKLDDGTGSIEVKQWTDSEAVNNEDSNESSKLAENMYVRVWGKLKSFNTKRHLGATCIRPITDYNEVSYHLLEAAVVHLYFTRGPPGGAKGAQNGGYGAQQTEGHGNEGMTNGGNPEVGRASPAAKQVYQAILTSPQTNEGLHFSDIATRLGWQTADVLQAGNELLDMGVIYTTTDDHTWAILNM</sequence>